<feature type="region of interest" description="Disordered" evidence="3">
    <location>
        <begin position="191"/>
        <end position="253"/>
    </location>
</feature>
<reference evidence="8 9" key="1">
    <citation type="submission" date="2024-10" db="EMBL/GenBank/DDBJ databases">
        <authorList>
            <person name="Kim D."/>
        </authorList>
    </citation>
    <scope>NUCLEOTIDE SEQUENCE [LARGE SCALE GENOMIC DNA]</scope>
    <source>
        <strain evidence="8">BH-2024</strain>
    </source>
</reference>
<feature type="compositionally biased region" description="Polar residues" evidence="3">
    <location>
        <begin position="440"/>
        <end position="452"/>
    </location>
</feature>
<organism evidence="8 9">
    <name type="scientific">Heterodera trifolii</name>
    <dbReference type="NCBI Taxonomy" id="157864"/>
    <lineage>
        <taxon>Eukaryota</taxon>
        <taxon>Metazoa</taxon>
        <taxon>Ecdysozoa</taxon>
        <taxon>Nematoda</taxon>
        <taxon>Chromadorea</taxon>
        <taxon>Rhabditida</taxon>
        <taxon>Tylenchina</taxon>
        <taxon>Tylenchomorpha</taxon>
        <taxon>Tylenchoidea</taxon>
        <taxon>Heteroderidae</taxon>
        <taxon>Heteroderinae</taxon>
        <taxon>Heterodera</taxon>
    </lineage>
</organism>
<feature type="chain" id="PRO_5044783029" evidence="5">
    <location>
        <begin position="26"/>
        <end position="1206"/>
    </location>
</feature>
<keyword evidence="4" id="KW-0812">Transmembrane</keyword>
<feature type="domain" description="NDT80" evidence="6">
    <location>
        <begin position="550"/>
        <end position="814"/>
    </location>
</feature>
<keyword evidence="1 2" id="KW-0238">DNA-binding</keyword>
<feature type="region of interest" description="Disordered" evidence="3">
    <location>
        <begin position="293"/>
        <end position="339"/>
    </location>
</feature>
<feature type="signal peptide" evidence="5">
    <location>
        <begin position="1"/>
        <end position="25"/>
    </location>
</feature>
<feature type="region of interest" description="Disordered" evidence="3">
    <location>
        <begin position="1127"/>
        <end position="1154"/>
    </location>
</feature>
<keyword evidence="9" id="KW-1185">Reference proteome</keyword>
<dbReference type="InterPro" id="IPR024061">
    <property type="entry name" value="NDT80_DNA-bd_dom"/>
</dbReference>
<keyword evidence="4" id="KW-0472">Membrane</keyword>
<evidence type="ECO:0000256" key="2">
    <source>
        <dbReference type="PROSITE-ProRule" id="PRU00850"/>
    </source>
</evidence>
<dbReference type="PROSITE" id="PS51688">
    <property type="entry name" value="ICA"/>
    <property type="match status" value="1"/>
</dbReference>
<name>A0ABD2L2R2_9BILA</name>
<gene>
    <name evidence="8" type="ORF">niasHT_016130</name>
</gene>
<dbReference type="InterPro" id="IPR030392">
    <property type="entry name" value="S74_ICA"/>
</dbReference>
<dbReference type="AlphaFoldDB" id="A0ABD2L2R2"/>
<dbReference type="Pfam" id="PF05224">
    <property type="entry name" value="NDT80_PhoG"/>
    <property type="match status" value="1"/>
</dbReference>
<dbReference type="GO" id="GO:0003677">
    <property type="term" value="F:DNA binding"/>
    <property type="evidence" value="ECO:0007669"/>
    <property type="project" value="UniProtKB-KW"/>
</dbReference>
<sequence>MGSTTFSQLFRALLLFCSCRWCCWAIGWDGESGQMRSVRSSASGAAAAKWRKTTEKNNRKSDGIDEQQHQRHRLDYCNSLPGTSAAAAATTEEAAVVSLLDDAYEYVKAQEESGFGDPLIGNDDNFDIFQYIGAGDTPESGSPAAFGAATACNNNNSSHHLIYQQQHQHPHQLLNAAASELVQALHAPPTGGVGAVHQHLQQQPQQHHHNHHNQQQHQQQQMLKGGGAQHHNGLHHQQHHHIQQQQQQQHLQQQQAMMLDNVGLMMYSNNNCAGPEPAAAAGRIRGVIEPRGGAAGQTRLLPDSPPITDASGGASSISPGSSGGASSSPFSPDQYRYMHPPEMNGGAAAGEVLLIQQHPRGDMLLLNHHHNHNNNNGQMGGHQMMGSGVGGLHRASSGMLICGGNAAGGGCAEGDGQATGAECLHSPNSEFLSPYPPSQSTPGSHHSAQQISPPALPHPPKGAGLSYLLQSQSANAFVASMDNLYTAASADEMANGNETTAMVAQHTTLAATLCQRQQQSLVPWAEAPTNVQLRRNTGVMFNDEAAVPVVGTSSAHKSPQQHHQQTNCAAAGVGMVSAADQQHQQQQRMLLLQTQQQQTPQPQSHHQSFDDLDENINSQRTIKFEPYLREQWNVVYDFNRRPLQPMPIAVVADKGFNYSASDNCFVNQKKNHFQITINPFTPHYVCVNGELLEILDNEFFLAFCGVKSEMQSTEISIKQSQADRKPINHDPESFKLDGTRPSVRQTVARLHFGETTMNNHRKNGKPNPEQKFFLLVFSSKHSIPDRVIVRVCNNYFLASNPGQFEQPDQDLNWRQGQHGSLAFPGQVCIGAGGDKPIENASLTVYGNIATTGNITRPSDRRVSTAEAMARVAQMRLVEFAYKPDIAQRWGLTEQDRHRVGVIAQELAEVLPEAVKDNGEFLTVDDTRVFYDTVAAAQELYRLTGNLGKTAPTRLNGIGPQRLLHFLWHKIAPRTVPALAVVWPGDKQSCVSSSRTSLASAVTTMPTATHYDNDDIVQEKAKTQHIGSGKSRRPSSSDRYHHRCRSYSSASAYCNPSHYGGAGGGGGPCTVVDSPLCNSKFTQGTIVTLVIIMALCLVTMCTLYVMDWYNRTYVFPVRLIDSYNGLPHHHHHPSAPSSPDSAAADHGRQPHQQQIEPGKMVKPFVEWKLPDRPQNVPPLTVFCGGAGTMMASLSSLIPGDPRIICPL</sequence>
<keyword evidence="5" id="KW-0732">Signal</keyword>
<feature type="region of interest" description="Disordered" evidence="3">
    <location>
        <begin position="48"/>
        <end position="70"/>
    </location>
</feature>
<evidence type="ECO:0000313" key="8">
    <source>
        <dbReference type="EMBL" id="KAL3109507.1"/>
    </source>
</evidence>
<dbReference type="EMBL" id="JBICBT010000569">
    <property type="protein sequence ID" value="KAL3109507.1"/>
    <property type="molecule type" value="Genomic_DNA"/>
</dbReference>
<dbReference type="InterPro" id="IPR026932">
    <property type="entry name" value="MYRF_ICA"/>
</dbReference>
<accession>A0ABD2L2R2</accession>
<dbReference type="Pfam" id="PF13884">
    <property type="entry name" value="Peptidase_S74"/>
    <property type="match status" value="1"/>
</dbReference>
<evidence type="ECO:0000259" key="7">
    <source>
        <dbReference type="PROSITE" id="PS51688"/>
    </source>
</evidence>
<feature type="region of interest" description="Disordered" evidence="3">
    <location>
        <begin position="422"/>
        <end position="464"/>
    </location>
</feature>
<feature type="region of interest" description="Disordered" evidence="3">
    <location>
        <begin position="1020"/>
        <end position="1040"/>
    </location>
</feature>
<feature type="region of interest" description="Disordered" evidence="3">
    <location>
        <begin position="718"/>
        <end position="738"/>
    </location>
</feature>
<dbReference type="Proteomes" id="UP001620626">
    <property type="component" value="Unassembled WGS sequence"/>
</dbReference>
<evidence type="ECO:0000256" key="1">
    <source>
        <dbReference type="ARBA" id="ARBA00023125"/>
    </source>
</evidence>
<feature type="transmembrane region" description="Helical" evidence="4">
    <location>
        <begin position="1085"/>
        <end position="1105"/>
    </location>
</feature>
<evidence type="ECO:0000256" key="3">
    <source>
        <dbReference type="SAM" id="MobiDB-lite"/>
    </source>
</evidence>
<proteinExistence type="predicted"/>
<dbReference type="Pfam" id="PF13887">
    <property type="entry name" value="MYRF_ICA"/>
    <property type="match status" value="1"/>
</dbReference>
<evidence type="ECO:0000256" key="5">
    <source>
        <dbReference type="SAM" id="SignalP"/>
    </source>
</evidence>
<feature type="compositionally biased region" description="Basic residues" evidence="3">
    <location>
        <begin position="232"/>
        <end position="242"/>
    </location>
</feature>
<protein>
    <submittedName>
        <fullName evidence="8">Uncharacterized protein</fullName>
    </submittedName>
</protein>
<evidence type="ECO:0000259" key="6">
    <source>
        <dbReference type="PROSITE" id="PS51517"/>
    </source>
</evidence>
<dbReference type="GO" id="GO:0003700">
    <property type="term" value="F:DNA-binding transcription factor activity"/>
    <property type="evidence" value="ECO:0007669"/>
    <property type="project" value="UniProtKB-UniRule"/>
</dbReference>
<dbReference type="PROSITE" id="PS51517">
    <property type="entry name" value="NDT80"/>
    <property type="match status" value="1"/>
</dbReference>
<feature type="domain" description="Peptidase S74" evidence="7">
    <location>
        <begin position="858"/>
        <end position="950"/>
    </location>
</feature>
<evidence type="ECO:0000313" key="9">
    <source>
        <dbReference type="Proteomes" id="UP001620626"/>
    </source>
</evidence>
<dbReference type="PANTHER" id="PTHR13029">
    <property type="match status" value="1"/>
</dbReference>
<dbReference type="PANTHER" id="PTHR13029:SF18">
    <property type="entry name" value="MYELIN REGULATORY FACTOR HOMOLOG 1"/>
    <property type="match status" value="1"/>
</dbReference>
<comment type="caution">
    <text evidence="8">The sequence shown here is derived from an EMBL/GenBank/DDBJ whole genome shotgun (WGS) entry which is preliminary data.</text>
</comment>
<feature type="compositionally biased region" description="Low complexity" evidence="3">
    <location>
        <begin position="310"/>
        <end position="332"/>
    </location>
</feature>
<feature type="DNA-binding region" description="NDT80" evidence="2">
    <location>
        <begin position="550"/>
        <end position="814"/>
    </location>
</feature>
<keyword evidence="4" id="KW-1133">Transmembrane helix</keyword>
<evidence type="ECO:0000256" key="4">
    <source>
        <dbReference type="SAM" id="Phobius"/>
    </source>
</evidence>
<dbReference type="InterPro" id="IPR051577">
    <property type="entry name" value="MRF-like"/>
</dbReference>
<feature type="compositionally biased region" description="Low complexity" evidence="3">
    <location>
        <begin position="243"/>
        <end position="253"/>
    </location>
</feature>
<feature type="compositionally biased region" description="Basic and acidic residues" evidence="3">
    <location>
        <begin position="721"/>
        <end position="738"/>
    </location>
</feature>
<feature type="compositionally biased region" description="Basic and acidic residues" evidence="3">
    <location>
        <begin position="52"/>
        <end position="70"/>
    </location>
</feature>